<dbReference type="RefSeq" id="WP_057904344.1">
    <property type="nucleotide sequence ID" value="NZ_AZDA01000046.1"/>
</dbReference>
<dbReference type="STRING" id="1423726.FC07_GL002687"/>
<evidence type="ECO:0000313" key="2">
    <source>
        <dbReference type="Proteomes" id="UP000051461"/>
    </source>
</evidence>
<sequence length="74" mass="8776">MEETRKAQLLDFIKNAKIKGKGVTIMISNPNHPKYEEIYNPVENLAFKLRFYQDAYTDDLHHKHNDSIVIESWQ</sequence>
<name>A0A0R1GX92_9LACO</name>
<dbReference type="Proteomes" id="UP000051461">
    <property type="component" value="Unassembled WGS sequence"/>
</dbReference>
<keyword evidence="2" id="KW-1185">Reference proteome</keyword>
<evidence type="ECO:0000313" key="1">
    <source>
        <dbReference type="EMBL" id="KRK38971.1"/>
    </source>
</evidence>
<protein>
    <submittedName>
        <fullName evidence="1">Uncharacterized protein</fullName>
    </submittedName>
</protein>
<accession>A0A0R1GX92</accession>
<dbReference type="AlphaFoldDB" id="A0A0R1GX92"/>
<dbReference type="PATRIC" id="fig|1423726.3.peg.2796"/>
<comment type="caution">
    <text evidence="1">The sequence shown here is derived from an EMBL/GenBank/DDBJ whole genome shotgun (WGS) entry which is preliminary data.</text>
</comment>
<gene>
    <name evidence="1" type="ORF">FC07_GL002687</name>
</gene>
<proteinExistence type="predicted"/>
<reference evidence="1 2" key="1">
    <citation type="journal article" date="2015" name="Genome Announc.">
        <title>Expanding the biotechnology potential of lactobacilli through comparative genomics of 213 strains and associated genera.</title>
        <authorList>
            <person name="Sun Z."/>
            <person name="Harris H.M."/>
            <person name="McCann A."/>
            <person name="Guo C."/>
            <person name="Argimon S."/>
            <person name="Zhang W."/>
            <person name="Yang X."/>
            <person name="Jeffery I.B."/>
            <person name="Cooney J.C."/>
            <person name="Kagawa T.F."/>
            <person name="Liu W."/>
            <person name="Song Y."/>
            <person name="Salvetti E."/>
            <person name="Wrobel A."/>
            <person name="Rasinkangas P."/>
            <person name="Parkhill J."/>
            <person name="Rea M.C."/>
            <person name="O'Sullivan O."/>
            <person name="Ritari J."/>
            <person name="Douillard F.P."/>
            <person name="Paul Ross R."/>
            <person name="Yang R."/>
            <person name="Briner A.E."/>
            <person name="Felis G.E."/>
            <person name="de Vos W.M."/>
            <person name="Barrangou R."/>
            <person name="Klaenhammer T.R."/>
            <person name="Caufield P.W."/>
            <person name="Cui Y."/>
            <person name="Zhang H."/>
            <person name="O'Toole P.W."/>
        </authorList>
    </citation>
    <scope>NUCLEOTIDE SEQUENCE [LARGE SCALE GENOMIC DNA]</scope>
    <source>
        <strain evidence="1 2">DSM 20003</strain>
    </source>
</reference>
<dbReference type="EMBL" id="AZDA01000046">
    <property type="protein sequence ID" value="KRK38971.1"/>
    <property type="molecule type" value="Genomic_DNA"/>
</dbReference>
<organism evidence="1 2">
    <name type="scientific">Loigolactobacillus bifermentans DSM 20003</name>
    <dbReference type="NCBI Taxonomy" id="1423726"/>
    <lineage>
        <taxon>Bacteria</taxon>
        <taxon>Bacillati</taxon>
        <taxon>Bacillota</taxon>
        <taxon>Bacilli</taxon>
        <taxon>Lactobacillales</taxon>
        <taxon>Lactobacillaceae</taxon>
        <taxon>Loigolactobacillus</taxon>
    </lineage>
</organism>